<evidence type="ECO:0000313" key="1">
    <source>
        <dbReference type="EMBL" id="GJD80066.1"/>
    </source>
</evidence>
<name>A0AA37HQW6_9HYPH</name>
<accession>A0AA37HQW6</accession>
<evidence type="ECO:0000313" key="2">
    <source>
        <dbReference type="Proteomes" id="UP001055108"/>
    </source>
</evidence>
<gene>
    <name evidence="1" type="ORF">NBEOAGPD_3301</name>
</gene>
<reference evidence="1" key="2">
    <citation type="submission" date="2021-08" db="EMBL/GenBank/DDBJ databases">
        <authorList>
            <person name="Tani A."/>
            <person name="Ola A."/>
            <person name="Ogura Y."/>
            <person name="Katsura K."/>
            <person name="Hayashi T."/>
        </authorList>
    </citation>
    <scope>NUCLEOTIDE SEQUENCE</scope>
    <source>
        <strain evidence="1">NBRC 103626</strain>
    </source>
</reference>
<keyword evidence="2" id="KW-1185">Reference proteome</keyword>
<reference evidence="1" key="1">
    <citation type="journal article" date="2016" name="Front. Microbiol.">
        <title>Genome Sequence of the Piezophilic, Mesophilic Sulfate-Reducing Bacterium Desulfovibrio indicus J2T.</title>
        <authorList>
            <person name="Cao J."/>
            <person name="Maignien L."/>
            <person name="Shao Z."/>
            <person name="Alain K."/>
            <person name="Jebbar M."/>
        </authorList>
    </citation>
    <scope>NUCLEOTIDE SEQUENCE</scope>
    <source>
        <strain evidence="1">NBRC 103626</strain>
    </source>
</reference>
<protein>
    <submittedName>
        <fullName evidence="1">Uncharacterized protein</fullName>
    </submittedName>
</protein>
<proteinExistence type="predicted"/>
<sequence>MTDILSEVDQDALARDALASVEKVLDQRGALR</sequence>
<comment type="caution">
    <text evidence="1">The sequence shown here is derived from an EMBL/GenBank/DDBJ whole genome shotgun (WGS) entry which is preliminary data.</text>
</comment>
<dbReference type="Proteomes" id="UP001055108">
    <property type="component" value="Unassembled WGS sequence"/>
</dbReference>
<organism evidence="1 2">
    <name type="scientific">Methylobacterium gregans</name>
    <dbReference type="NCBI Taxonomy" id="374424"/>
    <lineage>
        <taxon>Bacteria</taxon>
        <taxon>Pseudomonadati</taxon>
        <taxon>Pseudomonadota</taxon>
        <taxon>Alphaproteobacteria</taxon>
        <taxon>Hyphomicrobiales</taxon>
        <taxon>Methylobacteriaceae</taxon>
        <taxon>Methylobacterium</taxon>
    </lineage>
</organism>
<dbReference type="EMBL" id="BPQM01000081">
    <property type="protein sequence ID" value="GJD80066.1"/>
    <property type="molecule type" value="Genomic_DNA"/>
</dbReference>
<dbReference type="AlphaFoldDB" id="A0AA37HQW6"/>